<dbReference type="PRINTS" id="PR00992">
    <property type="entry name" value="ALARACEMASE"/>
</dbReference>
<comment type="caution">
    <text evidence="8">The sequence shown here is derived from an EMBL/GenBank/DDBJ whole genome shotgun (WGS) entry which is preliminary data.</text>
</comment>
<dbReference type="GO" id="GO:0005829">
    <property type="term" value="C:cytosol"/>
    <property type="evidence" value="ECO:0007669"/>
    <property type="project" value="TreeGrafter"/>
</dbReference>
<feature type="modified residue" description="N6-(pyridoxal phosphate)lysine" evidence="4 5">
    <location>
        <position position="37"/>
    </location>
</feature>
<feature type="binding site" evidence="4 6">
    <location>
        <position position="135"/>
    </location>
    <ligand>
        <name>substrate</name>
    </ligand>
</feature>
<dbReference type="InterPro" id="IPR000821">
    <property type="entry name" value="Ala_racemase"/>
</dbReference>
<comment type="cofactor">
    <cofactor evidence="1 4 5">
        <name>pyridoxal 5'-phosphate</name>
        <dbReference type="ChEBI" id="CHEBI:597326"/>
    </cofactor>
</comment>
<dbReference type="InterPro" id="IPR011079">
    <property type="entry name" value="Ala_racemase_C"/>
</dbReference>
<dbReference type="PROSITE" id="PS00395">
    <property type="entry name" value="ALANINE_RACEMASE"/>
    <property type="match status" value="1"/>
</dbReference>
<keyword evidence="3 4" id="KW-0413">Isomerase</keyword>
<comment type="catalytic activity">
    <reaction evidence="4">
        <text>L-alanine = D-alanine</text>
        <dbReference type="Rhea" id="RHEA:20249"/>
        <dbReference type="ChEBI" id="CHEBI:57416"/>
        <dbReference type="ChEBI" id="CHEBI:57972"/>
        <dbReference type="EC" id="5.1.1.1"/>
    </reaction>
</comment>
<feature type="active site" description="Proton acceptor; specific for L-alanine" evidence="4">
    <location>
        <position position="270"/>
    </location>
</feature>
<dbReference type="Proteomes" id="UP000659630">
    <property type="component" value="Unassembled WGS sequence"/>
</dbReference>
<organism evidence="8 9">
    <name type="scientific">Anaerofilum hominis</name>
    <dbReference type="NCBI Taxonomy" id="2763016"/>
    <lineage>
        <taxon>Bacteria</taxon>
        <taxon>Bacillati</taxon>
        <taxon>Bacillota</taxon>
        <taxon>Clostridia</taxon>
        <taxon>Eubacteriales</taxon>
        <taxon>Oscillospiraceae</taxon>
        <taxon>Anaerofilum</taxon>
    </lineage>
</organism>
<dbReference type="AlphaFoldDB" id="A0A923I5A8"/>
<dbReference type="SMART" id="SM01005">
    <property type="entry name" value="Ala_racemase_C"/>
    <property type="match status" value="1"/>
</dbReference>
<comment type="similarity">
    <text evidence="4">Belongs to the alanine racemase family.</text>
</comment>
<sequence>MEFEKRCWAEIDLDKIEHNFRVIKRRAPHSMIMAVVKADAYGHGDAVIASTLEEAGADRFAVSGFAEALRLRRAGVTRPILVLGYTSPQKAAMLAINTITQTVYSLEYARQLSEAAVAAGVTVNVHIKLDTGMGRIGFAVRDDMEAAVAQVCEATALPGLCHIGIFTHFAVADSALPEDISYTKRQFELFCEAVRRLAARGVTFPVAHCCNSAAILAYPDMQLDMVRPGVILYGYRPSPDVTCSELCGALELKAAVSLVKSIRRGDDLSYGRIFTADRDMQVATLSVGYADGYQRALSNRGVVSIHGRPAPVVGRVCMDQIIVDVTGIPGVQQGDVATIFGGGAADSVDDIADKCGTVNYEIICDIGRRVQRVYTRGGKPIQVTDYME</sequence>
<dbReference type="GO" id="GO:0030632">
    <property type="term" value="P:D-alanine biosynthetic process"/>
    <property type="evidence" value="ECO:0007669"/>
    <property type="project" value="UniProtKB-UniRule"/>
</dbReference>
<evidence type="ECO:0000259" key="7">
    <source>
        <dbReference type="SMART" id="SM01005"/>
    </source>
</evidence>
<dbReference type="InterPro" id="IPR020622">
    <property type="entry name" value="Ala_racemase_pyridoxalP-BS"/>
</dbReference>
<dbReference type="Gene3D" id="2.40.37.10">
    <property type="entry name" value="Lyase, Ornithine Decarboxylase, Chain A, domain 1"/>
    <property type="match status" value="1"/>
</dbReference>
<dbReference type="GO" id="GO:0009252">
    <property type="term" value="P:peptidoglycan biosynthetic process"/>
    <property type="evidence" value="ECO:0007669"/>
    <property type="project" value="TreeGrafter"/>
</dbReference>
<dbReference type="HAMAP" id="MF_01201">
    <property type="entry name" value="Ala_racemase"/>
    <property type="match status" value="1"/>
</dbReference>
<dbReference type="CDD" id="cd00430">
    <property type="entry name" value="PLPDE_III_AR"/>
    <property type="match status" value="1"/>
</dbReference>
<evidence type="ECO:0000256" key="3">
    <source>
        <dbReference type="ARBA" id="ARBA00023235"/>
    </source>
</evidence>
<dbReference type="InterPro" id="IPR001608">
    <property type="entry name" value="Ala_racemase_N"/>
</dbReference>
<evidence type="ECO:0000256" key="6">
    <source>
        <dbReference type="PIRSR" id="PIRSR600821-52"/>
    </source>
</evidence>
<dbReference type="SUPFAM" id="SSF51419">
    <property type="entry name" value="PLP-binding barrel"/>
    <property type="match status" value="1"/>
</dbReference>
<evidence type="ECO:0000256" key="2">
    <source>
        <dbReference type="ARBA" id="ARBA00022898"/>
    </source>
</evidence>
<dbReference type="GO" id="GO:0030170">
    <property type="term" value="F:pyridoxal phosphate binding"/>
    <property type="evidence" value="ECO:0007669"/>
    <property type="project" value="UniProtKB-UniRule"/>
</dbReference>
<dbReference type="EMBL" id="JACONZ010000001">
    <property type="protein sequence ID" value="MBC5580591.1"/>
    <property type="molecule type" value="Genomic_DNA"/>
</dbReference>
<dbReference type="InterPro" id="IPR029066">
    <property type="entry name" value="PLP-binding_barrel"/>
</dbReference>
<name>A0A923I5A8_9FIRM</name>
<evidence type="ECO:0000256" key="4">
    <source>
        <dbReference type="HAMAP-Rule" id="MF_01201"/>
    </source>
</evidence>
<feature type="binding site" evidence="4 6">
    <location>
        <position position="318"/>
    </location>
    <ligand>
        <name>substrate</name>
    </ligand>
</feature>
<evidence type="ECO:0000256" key="5">
    <source>
        <dbReference type="PIRSR" id="PIRSR600821-50"/>
    </source>
</evidence>
<dbReference type="GO" id="GO:0008784">
    <property type="term" value="F:alanine racemase activity"/>
    <property type="evidence" value="ECO:0007669"/>
    <property type="project" value="UniProtKB-UniRule"/>
</dbReference>
<dbReference type="PANTHER" id="PTHR30511:SF0">
    <property type="entry name" value="ALANINE RACEMASE, CATABOLIC-RELATED"/>
    <property type="match status" value="1"/>
</dbReference>
<protein>
    <recommendedName>
        <fullName evidence="4">Alanine racemase</fullName>
        <ecNumber evidence="4">5.1.1.1</ecNumber>
    </recommendedName>
</protein>
<evidence type="ECO:0000256" key="1">
    <source>
        <dbReference type="ARBA" id="ARBA00001933"/>
    </source>
</evidence>
<accession>A0A923I5A8</accession>
<gene>
    <name evidence="8" type="primary">alr</name>
    <name evidence="8" type="ORF">H8S23_03645</name>
</gene>
<feature type="domain" description="Alanine racemase C-terminal" evidence="7">
    <location>
        <begin position="249"/>
        <end position="375"/>
    </location>
</feature>
<dbReference type="InterPro" id="IPR009006">
    <property type="entry name" value="Ala_racemase/Decarboxylase_C"/>
</dbReference>
<proteinExistence type="inferred from homology"/>
<keyword evidence="9" id="KW-1185">Reference proteome</keyword>
<dbReference type="EC" id="5.1.1.1" evidence="4"/>
<dbReference type="Gene3D" id="3.20.20.10">
    <property type="entry name" value="Alanine racemase"/>
    <property type="match status" value="1"/>
</dbReference>
<dbReference type="Pfam" id="PF01168">
    <property type="entry name" value="Ala_racemase_N"/>
    <property type="match status" value="1"/>
</dbReference>
<dbReference type="NCBIfam" id="TIGR00492">
    <property type="entry name" value="alr"/>
    <property type="match status" value="1"/>
</dbReference>
<dbReference type="Pfam" id="PF00842">
    <property type="entry name" value="Ala_racemase_C"/>
    <property type="match status" value="1"/>
</dbReference>
<evidence type="ECO:0000313" key="8">
    <source>
        <dbReference type="EMBL" id="MBC5580591.1"/>
    </source>
</evidence>
<dbReference type="FunFam" id="3.20.20.10:FF:000002">
    <property type="entry name" value="Alanine racemase"/>
    <property type="match status" value="1"/>
</dbReference>
<dbReference type="PANTHER" id="PTHR30511">
    <property type="entry name" value="ALANINE RACEMASE"/>
    <property type="match status" value="1"/>
</dbReference>
<evidence type="ECO:0000313" key="9">
    <source>
        <dbReference type="Proteomes" id="UP000659630"/>
    </source>
</evidence>
<reference evidence="8" key="1">
    <citation type="submission" date="2020-08" db="EMBL/GenBank/DDBJ databases">
        <title>Genome public.</title>
        <authorList>
            <person name="Liu C."/>
            <person name="Sun Q."/>
        </authorList>
    </citation>
    <scope>NUCLEOTIDE SEQUENCE</scope>
    <source>
        <strain evidence="8">BX8</strain>
    </source>
</reference>
<dbReference type="SUPFAM" id="SSF50621">
    <property type="entry name" value="Alanine racemase C-terminal domain-like"/>
    <property type="match status" value="1"/>
</dbReference>
<keyword evidence="2 4" id="KW-0663">Pyridoxal phosphate</keyword>
<comment type="function">
    <text evidence="4">Catalyzes the interconversion of L-alanine and D-alanine. May also act on other amino acids.</text>
</comment>
<feature type="active site" description="Proton acceptor; specific for D-alanine" evidence="4">
    <location>
        <position position="37"/>
    </location>
</feature>
<dbReference type="RefSeq" id="WP_186886933.1">
    <property type="nucleotide sequence ID" value="NZ_JACONZ010000001.1"/>
</dbReference>
<comment type="pathway">
    <text evidence="4">Amino-acid biosynthesis; D-alanine biosynthesis; D-alanine from L-alanine: step 1/1.</text>
</comment>